<dbReference type="AlphaFoldDB" id="A0A2N0SKL3"/>
<dbReference type="Gene3D" id="3.40.50.300">
    <property type="entry name" value="P-loop containing nucleotide triphosphate hydrolases"/>
    <property type="match status" value="2"/>
</dbReference>
<keyword evidence="8" id="KW-0539">Nucleus</keyword>
<dbReference type="PROSITE" id="PS51192">
    <property type="entry name" value="HELICASE_ATP_BIND_1"/>
    <property type="match status" value="1"/>
</dbReference>
<dbReference type="VEuPathDB" id="FungiDB:RhiirA1_1015"/>
<evidence type="ECO:0000256" key="12">
    <source>
        <dbReference type="RuleBase" id="RU000492"/>
    </source>
</evidence>
<dbReference type="InterPro" id="IPR050079">
    <property type="entry name" value="DEAD_box_RNA_helicase"/>
</dbReference>
<dbReference type="Proteomes" id="UP000232688">
    <property type="component" value="Unassembled WGS sequence"/>
</dbReference>
<dbReference type="EMBL" id="LLXH01000010">
    <property type="protein sequence ID" value="PKC76036.1"/>
    <property type="molecule type" value="Genomic_DNA"/>
</dbReference>
<dbReference type="GO" id="GO:0005730">
    <property type="term" value="C:nucleolus"/>
    <property type="evidence" value="ECO:0007669"/>
    <property type="project" value="UniProtKB-SubCell"/>
</dbReference>
<comment type="subcellular location">
    <subcellularLocation>
        <location evidence="1">Nucleus</location>
        <location evidence="1">Nucleolus</location>
    </subcellularLocation>
</comment>
<dbReference type="InterPro" id="IPR027417">
    <property type="entry name" value="P-loop_NTPase"/>
</dbReference>
<dbReference type="GO" id="GO:0016787">
    <property type="term" value="F:hydrolase activity"/>
    <property type="evidence" value="ECO:0007669"/>
    <property type="project" value="UniProtKB-KW"/>
</dbReference>
<dbReference type="EC" id="3.6.4.13" evidence="2"/>
<dbReference type="SMART" id="SM00487">
    <property type="entry name" value="DEXDc"/>
    <property type="match status" value="1"/>
</dbReference>
<dbReference type="PROSITE" id="PS00039">
    <property type="entry name" value="DEAD_ATP_HELICASE"/>
    <property type="match status" value="1"/>
</dbReference>
<comment type="catalytic activity">
    <reaction evidence="10">
        <text>ATP + H2O = ADP + phosphate + H(+)</text>
        <dbReference type="Rhea" id="RHEA:13065"/>
        <dbReference type="ChEBI" id="CHEBI:15377"/>
        <dbReference type="ChEBI" id="CHEBI:15378"/>
        <dbReference type="ChEBI" id="CHEBI:30616"/>
        <dbReference type="ChEBI" id="CHEBI:43474"/>
        <dbReference type="ChEBI" id="CHEBI:456216"/>
        <dbReference type="EC" id="3.6.4.13"/>
    </reaction>
</comment>
<keyword evidence="4 12" id="KW-0378">Hydrolase</keyword>
<dbReference type="PROSITE" id="PS51195">
    <property type="entry name" value="Q_MOTIF"/>
    <property type="match status" value="1"/>
</dbReference>
<dbReference type="CDD" id="cd18787">
    <property type="entry name" value="SF2_C_DEAD"/>
    <property type="match status" value="1"/>
</dbReference>
<sequence length="447" mass="51147">MDDVKSFRKRHRIHIYGTDIPNPFSSFDDLESKYNFQPYICKNLKNSAYEKPTPIQMQAIPIMIHGRDLMAMAPTGSGKTLAYIIPMLHDLKGPEKIGYRALIISPTRELAQQIYREFKKMAVGKKFKVCMLTKATAATQAQTPHLREKFDILISTPLRLVHAIQQDIIELKNVRHLILDEADKLLELGFLEQTDEIFAACSNVKLQKALFSATFPSSVETLANDFMKDPIRVVIGLKNAATETIKQKLLYVGQEEGKLIAVRQLIQEGFKPPVLIFVQSIERAKELFHELIYDGINVDVIHSERTKAQRDSIILNLKQGKIWVLIATELMARGMDFKGVNLVINYDFPQSVQSYIHRIGRTGRAGRSGEAVTYYTKDDAPYLKSVVNVMKESGCEVPDWMLQLKNPSRESKKRLRKKPIERKTIDTRSTYDLKKMIRKNFKKTKSS</sequence>
<evidence type="ECO:0000256" key="8">
    <source>
        <dbReference type="ARBA" id="ARBA00023242"/>
    </source>
</evidence>
<accession>A0A2N0SKL3</accession>
<feature type="domain" description="Helicase C-terminal" evidence="14">
    <location>
        <begin position="244"/>
        <end position="405"/>
    </location>
</feature>
<dbReference type="PANTHER" id="PTHR47959:SF15">
    <property type="entry name" value="RNA HELICASE"/>
    <property type="match status" value="1"/>
</dbReference>
<protein>
    <recommendedName>
        <fullName evidence="2">RNA helicase</fullName>
        <ecNumber evidence="2">3.6.4.13</ecNumber>
    </recommendedName>
</protein>
<evidence type="ECO:0000256" key="5">
    <source>
        <dbReference type="ARBA" id="ARBA00022806"/>
    </source>
</evidence>
<dbReference type="PROSITE" id="PS51194">
    <property type="entry name" value="HELICASE_CTER"/>
    <property type="match status" value="1"/>
</dbReference>
<feature type="domain" description="DEAD-box RNA helicase Q" evidence="15">
    <location>
        <begin position="29"/>
        <end position="57"/>
    </location>
</feature>
<dbReference type="InterPro" id="IPR001650">
    <property type="entry name" value="Helicase_C-like"/>
</dbReference>
<evidence type="ECO:0000256" key="10">
    <source>
        <dbReference type="ARBA" id="ARBA00047984"/>
    </source>
</evidence>
<dbReference type="GO" id="GO:0005524">
    <property type="term" value="F:ATP binding"/>
    <property type="evidence" value="ECO:0007669"/>
    <property type="project" value="UniProtKB-KW"/>
</dbReference>
<comment type="similarity">
    <text evidence="9">Belongs to the DEAD box helicase family. DDX52/ROK1 subfamily.</text>
</comment>
<evidence type="ECO:0000256" key="6">
    <source>
        <dbReference type="ARBA" id="ARBA00022840"/>
    </source>
</evidence>
<reference evidence="16 17" key="1">
    <citation type="submission" date="2017-10" db="EMBL/GenBank/DDBJ databases">
        <title>Extensive intraspecific genome diversity in a model arbuscular mycorrhizal fungus.</title>
        <authorList>
            <person name="Chen E.C.H."/>
            <person name="Morin E."/>
            <person name="Baudet D."/>
            <person name="Noel J."/>
            <person name="Ndikumana S."/>
            <person name="Charron P."/>
            <person name="St-Onge C."/>
            <person name="Giorgi J."/>
            <person name="Grigoriev I.V."/>
            <person name="Roux C."/>
            <person name="Martin F.M."/>
            <person name="Corradi N."/>
        </authorList>
    </citation>
    <scope>NUCLEOTIDE SEQUENCE [LARGE SCALE GENOMIC DNA]</scope>
    <source>
        <strain evidence="16 17">A1</strain>
    </source>
</reference>
<dbReference type="PANTHER" id="PTHR47959">
    <property type="entry name" value="ATP-DEPENDENT RNA HELICASE RHLE-RELATED"/>
    <property type="match status" value="1"/>
</dbReference>
<organism evidence="16 17">
    <name type="scientific">Rhizophagus irregularis</name>
    <dbReference type="NCBI Taxonomy" id="588596"/>
    <lineage>
        <taxon>Eukaryota</taxon>
        <taxon>Fungi</taxon>
        <taxon>Fungi incertae sedis</taxon>
        <taxon>Mucoromycota</taxon>
        <taxon>Glomeromycotina</taxon>
        <taxon>Glomeromycetes</taxon>
        <taxon>Glomerales</taxon>
        <taxon>Glomeraceae</taxon>
        <taxon>Rhizophagus</taxon>
    </lineage>
</organism>
<feature type="domain" description="Helicase ATP-binding" evidence="13">
    <location>
        <begin position="60"/>
        <end position="233"/>
    </location>
</feature>
<evidence type="ECO:0000259" key="14">
    <source>
        <dbReference type="PROSITE" id="PS51194"/>
    </source>
</evidence>
<keyword evidence="5 12" id="KW-0347">Helicase</keyword>
<feature type="short sequence motif" description="Q motif" evidence="11">
    <location>
        <begin position="29"/>
        <end position="57"/>
    </location>
</feature>
<dbReference type="FunFam" id="3.40.50.300:FF:000759">
    <property type="entry name" value="probable ATP-dependent RNA helicase DDX52"/>
    <property type="match status" value="1"/>
</dbReference>
<dbReference type="InterPro" id="IPR014001">
    <property type="entry name" value="Helicase_ATP-bd"/>
</dbReference>
<dbReference type="VEuPathDB" id="FungiDB:RhiirFUN_004657"/>
<dbReference type="GO" id="GO:0003724">
    <property type="term" value="F:RNA helicase activity"/>
    <property type="evidence" value="ECO:0007669"/>
    <property type="project" value="UniProtKB-EC"/>
</dbReference>
<evidence type="ECO:0000259" key="15">
    <source>
        <dbReference type="PROSITE" id="PS51195"/>
    </source>
</evidence>
<dbReference type="InterPro" id="IPR011545">
    <property type="entry name" value="DEAD/DEAH_box_helicase_dom"/>
</dbReference>
<evidence type="ECO:0000256" key="11">
    <source>
        <dbReference type="PROSITE-ProRule" id="PRU00552"/>
    </source>
</evidence>
<evidence type="ECO:0000256" key="9">
    <source>
        <dbReference type="ARBA" id="ARBA00024355"/>
    </source>
</evidence>
<dbReference type="InterPro" id="IPR044764">
    <property type="entry name" value="DDX52/Rok1_DEADc"/>
</dbReference>
<evidence type="ECO:0000313" key="16">
    <source>
        <dbReference type="EMBL" id="PKC76036.1"/>
    </source>
</evidence>
<evidence type="ECO:0000313" key="17">
    <source>
        <dbReference type="Proteomes" id="UP000232688"/>
    </source>
</evidence>
<keyword evidence="7" id="KW-0694">RNA-binding</keyword>
<dbReference type="CDD" id="cd17957">
    <property type="entry name" value="DEADc_DDX52"/>
    <property type="match status" value="1"/>
</dbReference>
<dbReference type="VEuPathDB" id="FungiDB:FUN_024097"/>
<evidence type="ECO:0000259" key="13">
    <source>
        <dbReference type="PROSITE" id="PS51192"/>
    </source>
</evidence>
<dbReference type="Pfam" id="PF00270">
    <property type="entry name" value="DEAD"/>
    <property type="match status" value="1"/>
</dbReference>
<keyword evidence="3 12" id="KW-0547">Nucleotide-binding</keyword>
<evidence type="ECO:0000256" key="7">
    <source>
        <dbReference type="ARBA" id="ARBA00022884"/>
    </source>
</evidence>
<gene>
    <name evidence="16" type="ORF">RhiirA1_1015</name>
</gene>
<dbReference type="Pfam" id="PF00271">
    <property type="entry name" value="Helicase_C"/>
    <property type="match status" value="1"/>
</dbReference>
<dbReference type="SMART" id="SM00490">
    <property type="entry name" value="HELICc"/>
    <property type="match status" value="1"/>
</dbReference>
<evidence type="ECO:0000256" key="4">
    <source>
        <dbReference type="ARBA" id="ARBA00022801"/>
    </source>
</evidence>
<comment type="caution">
    <text evidence="16">The sequence shown here is derived from an EMBL/GenBank/DDBJ whole genome shotgun (WGS) entry which is preliminary data.</text>
</comment>
<name>A0A2N0SKL3_9GLOM</name>
<reference evidence="16 17" key="2">
    <citation type="submission" date="2017-10" db="EMBL/GenBank/DDBJ databases">
        <title>Genome analyses suggest a sexual origin of heterokaryosis in a supposedly ancient asexual fungus.</title>
        <authorList>
            <person name="Corradi N."/>
            <person name="Sedzielewska K."/>
            <person name="Noel J."/>
            <person name="Charron P."/>
            <person name="Farinelli L."/>
            <person name="Marton T."/>
            <person name="Kruger M."/>
            <person name="Pelin A."/>
            <person name="Brachmann A."/>
            <person name="Corradi N."/>
        </authorList>
    </citation>
    <scope>NUCLEOTIDE SEQUENCE [LARGE SCALE GENOMIC DNA]</scope>
    <source>
        <strain evidence="16 17">A1</strain>
    </source>
</reference>
<dbReference type="InterPro" id="IPR014014">
    <property type="entry name" value="RNA_helicase_DEAD_Q_motif"/>
</dbReference>
<keyword evidence="6 12" id="KW-0067">ATP-binding</keyword>
<evidence type="ECO:0000256" key="3">
    <source>
        <dbReference type="ARBA" id="ARBA00022741"/>
    </source>
</evidence>
<dbReference type="GO" id="GO:0005829">
    <property type="term" value="C:cytosol"/>
    <property type="evidence" value="ECO:0007669"/>
    <property type="project" value="TreeGrafter"/>
</dbReference>
<evidence type="ECO:0000256" key="2">
    <source>
        <dbReference type="ARBA" id="ARBA00012552"/>
    </source>
</evidence>
<dbReference type="SUPFAM" id="SSF52540">
    <property type="entry name" value="P-loop containing nucleoside triphosphate hydrolases"/>
    <property type="match status" value="1"/>
</dbReference>
<dbReference type="GO" id="GO:0030490">
    <property type="term" value="P:maturation of SSU-rRNA"/>
    <property type="evidence" value="ECO:0007669"/>
    <property type="project" value="InterPro"/>
</dbReference>
<dbReference type="InterPro" id="IPR000629">
    <property type="entry name" value="RNA-helicase_DEAD-box_CS"/>
</dbReference>
<dbReference type="GO" id="GO:0003723">
    <property type="term" value="F:RNA binding"/>
    <property type="evidence" value="ECO:0007669"/>
    <property type="project" value="UniProtKB-KW"/>
</dbReference>
<evidence type="ECO:0000256" key="1">
    <source>
        <dbReference type="ARBA" id="ARBA00004604"/>
    </source>
</evidence>
<proteinExistence type="inferred from homology"/>